<feature type="domain" description="PRC-barrel" evidence="1">
    <location>
        <begin position="13"/>
        <end position="79"/>
    </location>
</feature>
<dbReference type="KEGG" id="mvc:MSVAZ_1613"/>
<dbReference type="GeneID" id="24810050"/>
<sequence>MGINEELYVAKKMNFVPATRIKGSKVLTINDEELGKIEEVMIDSERGRIAYVVLACDCFIGMSCKLFAIPWEALKASRGDYILGVEKGAFKTAEDLGDNVWSLTHNDLTSIYEKYNVPPYWKV</sequence>
<gene>
    <name evidence="2" type="ORF">MSVAZ_1613</name>
</gene>
<evidence type="ECO:0000259" key="1">
    <source>
        <dbReference type="Pfam" id="PF05239"/>
    </source>
</evidence>
<organism evidence="2 3">
    <name type="scientific">Methanosarcina vacuolata Z-761</name>
    <dbReference type="NCBI Taxonomy" id="1434123"/>
    <lineage>
        <taxon>Archaea</taxon>
        <taxon>Methanobacteriati</taxon>
        <taxon>Methanobacteriota</taxon>
        <taxon>Stenosarchaea group</taxon>
        <taxon>Methanomicrobia</taxon>
        <taxon>Methanosarcinales</taxon>
        <taxon>Methanosarcinaceae</taxon>
        <taxon>Methanosarcina</taxon>
    </lineage>
</organism>
<evidence type="ECO:0000313" key="2">
    <source>
        <dbReference type="EMBL" id="AKB43882.1"/>
    </source>
</evidence>
<name>A0A0E3Q545_9EURY</name>
<dbReference type="AlphaFoldDB" id="A0A0E3Q545"/>
<dbReference type="EMBL" id="CP009520">
    <property type="protein sequence ID" value="AKB43882.1"/>
    <property type="molecule type" value="Genomic_DNA"/>
</dbReference>
<dbReference type="Gene3D" id="2.30.30.240">
    <property type="entry name" value="PRC-barrel domain"/>
    <property type="match status" value="1"/>
</dbReference>
<accession>A0A0E3Q545</accession>
<dbReference type="Pfam" id="PF05239">
    <property type="entry name" value="PRC"/>
    <property type="match status" value="1"/>
</dbReference>
<dbReference type="RefSeq" id="WP_048120200.1">
    <property type="nucleotide sequence ID" value="NZ_CP009520.1"/>
</dbReference>
<dbReference type="Proteomes" id="UP000033096">
    <property type="component" value="Chromosome"/>
</dbReference>
<protein>
    <submittedName>
        <fullName evidence="2">Antigen</fullName>
    </submittedName>
</protein>
<reference evidence="2 3" key="1">
    <citation type="submission" date="2014-07" db="EMBL/GenBank/DDBJ databases">
        <title>Methanogenic archaea and the global carbon cycle.</title>
        <authorList>
            <person name="Henriksen J.R."/>
            <person name="Luke J."/>
            <person name="Reinhart S."/>
            <person name="Benedict M.N."/>
            <person name="Youngblut N.D."/>
            <person name="Metcalf M.E."/>
            <person name="Whitaker R.J."/>
            <person name="Metcalf W.W."/>
        </authorList>
    </citation>
    <scope>NUCLEOTIDE SEQUENCE [LARGE SCALE GENOMIC DNA]</scope>
    <source>
        <strain evidence="2 3">Z-761</strain>
    </source>
</reference>
<dbReference type="InterPro" id="IPR027275">
    <property type="entry name" value="PRC-brl_dom"/>
</dbReference>
<dbReference type="PANTHER" id="PTHR36505">
    <property type="entry name" value="BLR1072 PROTEIN"/>
    <property type="match status" value="1"/>
</dbReference>
<keyword evidence="3" id="KW-1185">Reference proteome</keyword>
<proteinExistence type="predicted"/>
<evidence type="ECO:0000313" key="3">
    <source>
        <dbReference type="Proteomes" id="UP000033096"/>
    </source>
</evidence>
<dbReference type="PANTHER" id="PTHR36505:SF1">
    <property type="entry name" value="BLR1072 PROTEIN"/>
    <property type="match status" value="1"/>
</dbReference>
<dbReference type="HOGENOM" id="CLU_108884_1_1_2"/>
<dbReference type="PATRIC" id="fig|1434123.4.peg.1944"/>
<dbReference type="InterPro" id="IPR011033">
    <property type="entry name" value="PRC_barrel-like_sf"/>
</dbReference>
<dbReference type="SUPFAM" id="SSF50346">
    <property type="entry name" value="PRC-barrel domain"/>
    <property type="match status" value="1"/>
</dbReference>